<keyword evidence="5" id="KW-0804">Transcription</keyword>
<evidence type="ECO:0000313" key="9">
    <source>
        <dbReference type="Proteomes" id="UP000515124"/>
    </source>
</evidence>
<dbReference type="Proteomes" id="UP000515124">
    <property type="component" value="Unplaced"/>
</dbReference>
<dbReference type="GO" id="GO:0006351">
    <property type="term" value="P:DNA-templated transcription"/>
    <property type="evidence" value="ECO:0007669"/>
    <property type="project" value="UniProtKB-UniRule"/>
</dbReference>
<evidence type="ECO:0000259" key="8">
    <source>
        <dbReference type="PROSITE" id="PS51667"/>
    </source>
</evidence>
<dbReference type="InterPro" id="IPR014977">
    <property type="entry name" value="WRC_dom"/>
</dbReference>
<feature type="domain" description="WRC" evidence="8">
    <location>
        <begin position="190"/>
        <end position="234"/>
    </location>
</feature>
<dbReference type="PANTHER" id="PTHR31602:SF81">
    <property type="entry name" value="GROWTH-REGULATING FACTOR 9"/>
    <property type="match status" value="1"/>
</dbReference>
<evidence type="ECO:0000256" key="3">
    <source>
        <dbReference type="ARBA" id="ARBA00023242"/>
    </source>
</evidence>
<sequence>MTMEEEGGGKVKLGLGIGVDCYGDDRNGTEEVVVGKKKKKYGGGGLTASQLHELEQQALIYKHFAANLPVPFHLVLPIWKSVAASFGSSNAAAIYRQYPSFVGFSALGFDYRDHEPGRCRRTDGKKWRCNKNVVPDQKYCQQHMHRGRQRSRKPVENSEVASPSSTKTPKNSEALLGCNGLYFDNGSGVELEPGRCRRTDGKKWRCRRDVLPDQKYCGQHIHRGAKRQMKDFQPVAVPSSSAAAMNTARLSQTTAICRKINCAIPNTNLSISIPANPPPGRNDERSNSSSDSDTTLTDTSLTACDSSYVSS</sequence>
<dbReference type="PROSITE" id="PS51667">
    <property type="entry name" value="WRC"/>
    <property type="match status" value="2"/>
</dbReference>
<dbReference type="InterPro" id="IPR031137">
    <property type="entry name" value="GRF"/>
</dbReference>
<keyword evidence="9" id="KW-1185">Reference proteome</keyword>
<evidence type="ECO:0000313" key="10">
    <source>
        <dbReference type="RefSeq" id="XP_021826050.1"/>
    </source>
</evidence>
<dbReference type="Pfam" id="PF08879">
    <property type="entry name" value="WRC"/>
    <property type="match status" value="2"/>
</dbReference>
<evidence type="ECO:0000256" key="5">
    <source>
        <dbReference type="RuleBase" id="RU367127"/>
    </source>
</evidence>
<proteinExistence type="inferred from homology"/>
<dbReference type="GO" id="GO:0099402">
    <property type="term" value="P:plant organ development"/>
    <property type="evidence" value="ECO:0007669"/>
    <property type="project" value="UniProtKB-ARBA"/>
</dbReference>
<comment type="subcellular location">
    <subcellularLocation>
        <location evidence="1 5">Nucleus</location>
    </subcellularLocation>
</comment>
<evidence type="ECO:0000259" key="7">
    <source>
        <dbReference type="PROSITE" id="PS51666"/>
    </source>
</evidence>
<dbReference type="SMART" id="SM00951">
    <property type="entry name" value="QLQ"/>
    <property type="match status" value="1"/>
</dbReference>
<dbReference type="GO" id="GO:0005634">
    <property type="term" value="C:nucleus"/>
    <property type="evidence" value="ECO:0007669"/>
    <property type="project" value="UniProtKB-SubCell"/>
</dbReference>
<reference evidence="10" key="1">
    <citation type="submission" date="2025-08" db="UniProtKB">
        <authorList>
            <consortium name="RefSeq"/>
        </authorList>
    </citation>
    <scope>IDENTIFICATION</scope>
</reference>
<dbReference type="PROSITE" id="PS51666">
    <property type="entry name" value="QLQ"/>
    <property type="match status" value="1"/>
</dbReference>
<evidence type="ECO:0000256" key="4">
    <source>
        <dbReference type="PROSITE-ProRule" id="PRU01002"/>
    </source>
</evidence>
<feature type="domain" description="WRC" evidence="8">
    <location>
        <begin position="113"/>
        <end position="157"/>
    </location>
</feature>
<dbReference type="GO" id="GO:0006355">
    <property type="term" value="P:regulation of DNA-templated transcription"/>
    <property type="evidence" value="ECO:0007669"/>
    <property type="project" value="InterPro"/>
</dbReference>
<keyword evidence="3 5" id="KW-0539">Nucleus</keyword>
<gene>
    <name evidence="10" type="primary">LOC110766932</name>
</gene>
<dbReference type="InterPro" id="IPR014978">
    <property type="entry name" value="Gln-Leu-Gln_QLQ"/>
</dbReference>
<evidence type="ECO:0000256" key="2">
    <source>
        <dbReference type="ARBA" id="ARBA00008122"/>
    </source>
</evidence>
<evidence type="ECO:0000256" key="1">
    <source>
        <dbReference type="ARBA" id="ARBA00004123"/>
    </source>
</evidence>
<keyword evidence="5" id="KW-0805">Transcription regulation</keyword>
<comment type="domain">
    <text evidence="5">The QLQ domain and WRC domain may be involved in protein-protein interaction and DNA-binding, respectively.</text>
</comment>
<dbReference type="Pfam" id="PF08880">
    <property type="entry name" value="QLQ"/>
    <property type="match status" value="1"/>
</dbReference>
<dbReference type="GO" id="GO:0005524">
    <property type="term" value="F:ATP binding"/>
    <property type="evidence" value="ECO:0007669"/>
    <property type="project" value="UniProtKB-UniRule"/>
</dbReference>
<feature type="region of interest" description="Disordered" evidence="6">
    <location>
        <begin position="268"/>
        <end position="299"/>
    </location>
</feature>
<dbReference type="PANTHER" id="PTHR31602">
    <property type="entry name" value="GROWTH-REGULATING FACTOR 5"/>
    <property type="match status" value="1"/>
</dbReference>
<accession>A0A6P5TG88</accession>
<dbReference type="AlphaFoldDB" id="A0A6P5TG88"/>
<feature type="compositionally biased region" description="Polar residues" evidence="6">
    <location>
        <begin position="159"/>
        <end position="171"/>
    </location>
</feature>
<comment type="function">
    <text evidence="5">Transcription activator.</text>
</comment>
<protein>
    <recommendedName>
        <fullName evidence="5">Growth-regulating factor</fullName>
    </recommendedName>
</protein>
<feature type="region of interest" description="Disordered" evidence="6">
    <location>
        <begin position="140"/>
        <end position="172"/>
    </location>
</feature>
<keyword evidence="5" id="KW-0010">Activator</keyword>
<feature type="compositionally biased region" description="Low complexity" evidence="6">
    <location>
        <begin position="287"/>
        <end position="299"/>
    </location>
</feature>
<comment type="similarity">
    <text evidence="2 5">Belongs to the GRF family.</text>
</comment>
<comment type="caution">
    <text evidence="4">Lacks conserved residue(s) required for the propagation of feature annotation.</text>
</comment>
<feature type="compositionally biased region" description="Basic residues" evidence="6">
    <location>
        <begin position="143"/>
        <end position="152"/>
    </location>
</feature>
<name>A0A6P5TG88_PRUAV</name>
<dbReference type="RefSeq" id="XP_021826050.1">
    <property type="nucleotide sequence ID" value="XM_021970358.1"/>
</dbReference>
<evidence type="ECO:0000256" key="6">
    <source>
        <dbReference type="SAM" id="MobiDB-lite"/>
    </source>
</evidence>
<feature type="domain" description="QLQ" evidence="7">
    <location>
        <begin position="45"/>
        <end position="80"/>
    </location>
</feature>
<dbReference type="GeneID" id="110766932"/>
<organism evidence="9 10">
    <name type="scientific">Prunus avium</name>
    <name type="common">Cherry</name>
    <name type="synonym">Cerasus avium</name>
    <dbReference type="NCBI Taxonomy" id="42229"/>
    <lineage>
        <taxon>Eukaryota</taxon>
        <taxon>Viridiplantae</taxon>
        <taxon>Streptophyta</taxon>
        <taxon>Embryophyta</taxon>
        <taxon>Tracheophyta</taxon>
        <taxon>Spermatophyta</taxon>
        <taxon>Magnoliopsida</taxon>
        <taxon>eudicotyledons</taxon>
        <taxon>Gunneridae</taxon>
        <taxon>Pentapetalae</taxon>
        <taxon>rosids</taxon>
        <taxon>fabids</taxon>
        <taxon>Rosales</taxon>
        <taxon>Rosaceae</taxon>
        <taxon>Amygdaloideae</taxon>
        <taxon>Amygdaleae</taxon>
        <taxon>Prunus</taxon>
    </lineage>
</organism>